<sequence length="262" mass="29518">MLKKSLGLAVFTLSSLSGCAYMTGEHYSQQTIEAVNRSEENLSNRIEELDSNLDKQTDYISSLESEIINLNNEVEVLRRNQQNLINATRKSRSTPSTSSATSNIVVTNMEPQTRPGMVTLGSLESIDIDIVKTAFIARVDTGATTSSINAVDLQEFERNGKKWVKFHISDETAPEDRKWVEAPIIRHVKIRQSSTNALERRPVVELWIKIGSVHEKAQFTLADRSQMDYPILLGREFIQDVAYVDVSREFIESKAPKKASKQ</sequence>
<dbReference type="RefSeq" id="WP_089139726.1">
    <property type="nucleotide sequence ID" value="NZ_AP018685.1"/>
</dbReference>
<feature type="chain" id="PRO_5047542784" evidence="2">
    <location>
        <begin position="21"/>
        <end position="262"/>
    </location>
</feature>
<keyword evidence="4" id="KW-0378">Hydrolase</keyword>
<feature type="coiled-coil region" evidence="1">
    <location>
        <begin position="32"/>
        <end position="87"/>
    </location>
</feature>
<evidence type="ECO:0000313" key="4">
    <source>
        <dbReference type="EMBL" id="MFH0264983.1"/>
    </source>
</evidence>
<keyword evidence="4" id="KW-0645">Protease</keyword>
<dbReference type="Gene3D" id="2.40.70.10">
    <property type="entry name" value="Acid Proteases"/>
    <property type="match status" value="1"/>
</dbReference>
<dbReference type="SUPFAM" id="SSF50630">
    <property type="entry name" value="Acid proteases"/>
    <property type="match status" value="1"/>
</dbReference>
<name>A0ABW7ITS1_9VIBR</name>
<dbReference type="PROSITE" id="PS51257">
    <property type="entry name" value="PROKAR_LIPOPROTEIN"/>
    <property type="match status" value="1"/>
</dbReference>
<dbReference type="InterPro" id="IPR021109">
    <property type="entry name" value="Peptidase_aspartic_dom_sf"/>
</dbReference>
<reference evidence="4 5" key="1">
    <citation type="submission" date="2024-10" db="EMBL/GenBank/DDBJ databases">
        <authorList>
            <person name="Yibar A."/>
            <person name="Saticioglu I.B."/>
            <person name="Duman M."/>
            <person name="Ajmi N."/>
            <person name="Gurler F."/>
            <person name="Ay H."/>
            <person name="Onuk E."/>
            <person name="Guler S."/>
            <person name="Romalde J.L."/>
        </authorList>
    </citation>
    <scope>NUCLEOTIDE SEQUENCE [LARGE SCALE GENOMIC DNA]</scope>
    <source>
        <strain evidence="4 5">14-MA-B</strain>
    </source>
</reference>
<dbReference type="Proteomes" id="UP001607151">
    <property type="component" value="Unassembled WGS sequence"/>
</dbReference>
<proteinExistence type="predicted"/>
<gene>
    <name evidence="4" type="ORF">ACGRQ9_05650</name>
</gene>
<evidence type="ECO:0000256" key="2">
    <source>
        <dbReference type="SAM" id="SignalP"/>
    </source>
</evidence>
<dbReference type="GO" id="GO:0006508">
    <property type="term" value="P:proteolysis"/>
    <property type="evidence" value="ECO:0007669"/>
    <property type="project" value="UniProtKB-KW"/>
</dbReference>
<evidence type="ECO:0000256" key="1">
    <source>
        <dbReference type="SAM" id="Coils"/>
    </source>
</evidence>
<dbReference type="PANTHER" id="PTHR38037">
    <property type="entry name" value="ZN_PROTEASE DOMAIN-CONTAINING PROTEIN"/>
    <property type="match status" value="1"/>
</dbReference>
<feature type="domain" description="Retropepsin-like aspartic endopeptidase" evidence="3">
    <location>
        <begin position="120"/>
        <end position="254"/>
    </location>
</feature>
<dbReference type="GO" id="GO:0008233">
    <property type="term" value="F:peptidase activity"/>
    <property type="evidence" value="ECO:0007669"/>
    <property type="project" value="UniProtKB-KW"/>
</dbReference>
<protein>
    <submittedName>
        <fullName evidence="4">ATP-dependent zinc protease</fullName>
    </submittedName>
</protein>
<evidence type="ECO:0000259" key="3">
    <source>
        <dbReference type="Pfam" id="PF05618"/>
    </source>
</evidence>
<feature type="signal peptide" evidence="2">
    <location>
        <begin position="1"/>
        <end position="20"/>
    </location>
</feature>
<evidence type="ECO:0000313" key="5">
    <source>
        <dbReference type="Proteomes" id="UP001607151"/>
    </source>
</evidence>
<organism evidence="4 5">
    <name type="scientific">Vibrio rumoiensis</name>
    <dbReference type="NCBI Taxonomy" id="76258"/>
    <lineage>
        <taxon>Bacteria</taxon>
        <taxon>Pseudomonadati</taxon>
        <taxon>Pseudomonadota</taxon>
        <taxon>Gammaproteobacteria</taxon>
        <taxon>Vibrionales</taxon>
        <taxon>Vibrionaceae</taxon>
        <taxon>Vibrio</taxon>
    </lineage>
</organism>
<comment type="caution">
    <text evidence="4">The sequence shown here is derived from an EMBL/GenBank/DDBJ whole genome shotgun (WGS) entry which is preliminary data.</text>
</comment>
<keyword evidence="1" id="KW-0175">Coiled coil</keyword>
<dbReference type="EMBL" id="JBIHSN010000002">
    <property type="protein sequence ID" value="MFH0264983.1"/>
    <property type="molecule type" value="Genomic_DNA"/>
</dbReference>
<dbReference type="InterPro" id="IPR008503">
    <property type="entry name" value="Asp_endopeptidase"/>
</dbReference>
<keyword evidence="2" id="KW-0732">Signal</keyword>
<dbReference type="Pfam" id="PF05618">
    <property type="entry name" value="Zn_protease"/>
    <property type="match status" value="1"/>
</dbReference>
<dbReference type="PANTHER" id="PTHR38037:SF2">
    <property type="entry name" value="ATP-DEPENDENT ZINC PROTEASE DOMAIN-CONTAINING PROTEIN-RELATED"/>
    <property type="match status" value="1"/>
</dbReference>
<keyword evidence="5" id="KW-1185">Reference proteome</keyword>
<accession>A0ABW7ITS1</accession>